<evidence type="ECO:0000256" key="5">
    <source>
        <dbReference type="ARBA" id="ARBA00022692"/>
    </source>
</evidence>
<sequence>MGGRFLAKKKENQSLPKGDQNYGPNCNKPDMNPEEFEIAKADYVAKNMNLDGAKLQEIYSGSLKTQIFDREKKIRELEEQVSFLTKISEQRREEHLSLQQNQSLTRPVDGDAALTRNLYALSSRLEQTVTDFYNKNNIQENSLKFEAESRCPSRATSRSSVSDLQRNPPEGQESGNSCTPEVSVASSVQKLEMLIDKFLKGVAFTHSELGAKRDAVVLERDQLVQNLDLTRQKLLDAQEDLVRRSQVESKLRRELQGAHSLIAAKHSRGSDERINRASAEADEKNDFASVWQERVPQSLDASKEYENIEAEVRKVEVIKRTTTKAPFSQDDLFISVKTTLNYHKPRLDLILKTWYKLARDQVWFFTDSDDPEYSEKTNGHLINTNCSASHNRRSLCCKMSAEFDAFLESDRKWFCHFDDDNYVNVPKLVKLLQQRSWQDDWYLGKPSIRAPLEILNRENLTQKLSFWFATGGAGFCVSRALALKMMPIVGGGRITTIGENIRLPDDVTMGYIIEHLLKVRLSVIEEFHSHLEPMKFLKPEKLSEQ</sequence>
<keyword evidence="7" id="KW-1133">Transmembrane helix</keyword>
<dbReference type="InterPro" id="IPR003378">
    <property type="entry name" value="Fringe-like_glycosylTrfase"/>
</dbReference>
<comment type="subcellular location">
    <subcellularLocation>
        <location evidence="9">Endomembrane system</location>
        <topology evidence="9">Single-pass membrane protein</topology>
    </subcellularLocation>
    <subcellularLocation>
        <location evidence="1">Membrane</location>
        <topology evidence="1">Single-pass type II membrane protein</topology>
    </subcellularLocation>
</comment>
<feature type="region of interest" description="Disordered" evidence="10">
    <location>
        <begin position="1"/>
        <end position="31"/>
    </location>
</feature>
<feature type="domain" description="Fringe-like glycosyltransferase" evidence="11">
    <location>
        <begin position="328"/>
        <end position="545"/>
    </location>
</feature>
<feature type="compositionally biased region" description="Polar residues" evidence="10">
    <location>
        <begin position="154"/>
        <end position="165"/>
    </location>
</feature>
<evidence type="ECO:0000256" key="8">
    <source>
        <dbReference type="ARBA" id="ARBA00023136"/>
    </source>
</evidence>
<evidence type="ECO:0000256" key="6">
    <source>
        <dbReference type="ARBA" id="ARBA00022968"/>
    </source>
</evidence>
<protein>
    <recommendedName>
        <fullName evidence="11">Fringe-like glycosyltransferase domain-containing protein</fullName>
    </recommendedName>
</protein>
<accession>A0AA88HQM6</accession>
<keyword evidence="3" id="KW-0328">Glycosyltransferase</keyword>
<keyword evidence="8" id="KW-0472">Membrane</keyword>
<proteinExistence type="inferred from homology"/>
<evidence type="ECO:0000313" key="12">
    <source>
        <dbReference type="EMBL" id="KAK2714739.1"/>
    </source>
</evidence>
<name>A0AA88HQM6_ARTSF</name>
<dbReference type="GO" id="GO:0012505">
    <property type="term" value="C:endomembrane system"/>
    <property type="evidence" value="ECO:0007669"/>
    <property type="project" value="UniProtKB-SubCell"/>
</dbReference>
<dbReference type="EMBL" id="JAVRJZ010000013">
    <property type="protein sequence ID" value="KAK2714739.1"/>
    <property type="molecule type" value="Genomic_DNA"/>
</dbReference>
<evidence type="ECO:0000256" key="7">
    <source>
        <dbReference type="ARBA" id="ARBA00022989"/>
    </source>
</evidence>
<evidence type="ECO:0000256" key="1">
    <source>
        <dbReference type="ARBA" id="ARBA00004606"/>
    </source>
</evidence>
<evidence type="ECO:0000259" key="11">
    <source>
        <dbReference type="Pfam" id="PF02434"/>
    </source>
</evidence>
<comment type="similarity">
    <text evidence="2">Belongs to the glycosyltransferase 31 family.</text>
</comment>
<evidence type="ECO:0000256" key="2">
    <source>
        <dbReference type="ARBA" id="ARBA00008661"/>
    </source>
</evidence>
<evidence type="ECO:0000256" key="4">
    <source>
        <dbReference type="ARBA" id="ARBA00022679"/>
    </source>
</evidence>
<keyword evidence="5" id="KW-0812">Transmembrane</keyword>
<evidence type="ECO:0000256" key="10">
    <source>
        <dbReference type="SAM" id="MobiDB-lite"/>
    </source>
</evidence>
<dbReference type="Pfam" id="PF02434">
    <property type="entry name" value="Fringe"/>
    <property type="match status" value="1"/>
</dbReference>
<keyword evidence="4" id="KW-0808">Transferase</keyword>
<gene>
    <name evidence="12" type="ORF">QYM36_009081</name>
</gene>
<evidence type="ECO:0000313" key="13">
    <source>
        <dbReference type="Proteomes" id="UP001187531"/>
    </source>
</evidence>
<organism evidence="12 13">
    <name type="scientific">Artemia franciscana</name>
    <name type="common">Brine shrimp</name>
    <name type="synonym">Artemia sanfranciscana</name>
    <dbReference type="NCBI Taxonomy" id="6661"/>
    <lineage>
        <taxon>Eukaryota</taxon>
        <taxon>Metazoa</taxon>
        <taxon>Ecdysozoa</taxon>
        <taxon>Arthropoda</taxon>
        <taxon>Crustacea</taxon>
        <taxon>Branchiopoda</taxon>
        <taxon>Anostraca</taxon>
        <taxon>Artemiidae</taxon>
        <taxon>Artemia</taxon>
    </lineage>
</organism>
<evidence type="ECO:0000256" key="9">
    <source>
        <dbReference type="ARBA" id="ARBA00037847"/>
    </source>
</evidence>
<dbReference type="GO" id="GO:0016020">
    <property type="term" value="C:membrane"/>
    <property type="evidence" value="ECO:0007669"/>
    <property type="project" value="UniProtKB-SubCell"/>
</dbReference>
<dbReference type="AlphaFoldDB" id="A0AA88HQM6"/>
<comment type="caution">
    <text evidence="12">The sequence shown here is derived from an EMBL/GenBank/DDBJ whole genome shotgun (WGS) entry which is preliminary data.</text>
</comment>
<feature type="region of interest" description="Disordered" evidence="10">
    <location>
        <begin position="145"/>
        <end position="181"/>
    </location>
</feature>
<dbReference type="GO" id="GO:0016757">
    <property type="term" value="F:glycosyltransferase activity"/>
    <property type="evidence" value="ECO:0007669"/>
    <property type="project" value="UniProtKB-KW"/>
</dbReference>
<keyword evidence="13" id="KW-1185">Reference proteome</keyword>
<keyword evidence="6" id="KW-0735">Signal-anchor</keyword>
<evidence type="ECO:0000256" key="3">
    <source>
        <dbReference type="ARBA" id="ARBA00022676"/>
    </source>
</evidence>
<feature type="non-terminal residue" evidence="12">
    <location>
        <position position="545"/>
    </location>
</feature>
<dbReference type="PANTHER" id="PTHR10811">
    <property type="entry name" value="FRINGE-RELATED"/>
    <property type="match status" value="1"/>
</dbReference>
<dbReference type="Proteomes" id="UP001187531">
    <property type="component" value="Unassembled WGS sequence"/>
</dbReference>
<dbReference type="Gene3D" id="3.90.550.50">
    <property type="match status" value="1"/>
</dbReference>
<reference evidence="12" key="1">
    <citation type="submission" date="2023-07" db="EMBL/GenBank/DDBJ databases">
        <title>Chromosome-level genome assembly of Artemia franciscana.</title>
        <authorList>
            <person name="Jo E."/>
        </authorList>
    </citation>
    <scope>NUCLEOTIDE SEQUENCE</scope>
    <source>
        <tissue evidence="12">Whole body</tissue>
    </source>
</reference>